<keyword evidence="1" id="KW-0472">Membrane</keyword>
<keyword evidence="1" id="KW-0812">Transmembrane</keyword>
<evidence type="ECO:0000259" key="2">
    <source>
        <dbReference type="Pfam" id="PF12697"/>
    </source>
</evidence>
<keyword evidence="1" id="KW-1133">Transmembrane helix</keyword>
<feature type="transmembrane region" description="Helical" evidence="1">
    <location>
        <begin position="155"/>
        <end position="174"/>
    </location>
</feature>
<feature type="domain" description="AB hydrolase-1" evidence="2">
    <location>
        <begin position="102"/>
        <end position="305"/>
    </location>
</feature>
<evidence type="ECO:0000313" key="3">
    <source>
        <dbReference type="EMBL" id="CAA9267623.1"/>
    </source>
</evidence>
<accession>A0A6J4J4J2</accession>
<reference evidence="3" key="1">
    <citation type="submission" date="2020-02" db="EMBL/GenBank/DDBJ databases">
        <authorList>
            <person name="Meier V. D."/>
        </authorList>
    </citation>
    <scope>NUCLEOTIDE SEQUENCE</scope>
    <source>
        <strain evidence="3">AVDCRST_MAG77</strain>
    </source>
</reference>
<dbReference type="Pfam" id="PF12697">
    <property type="entry name" value="Abhydrolase_6"/>
    <property type="match status" value="1"/>
</dbReference>
<dbReference type="SUPFAM" id="SSF53474">
    <property type="entry name" value="alpha/beta-Hydrolases"/>
    <property type="match status" value="1"/>
</dbReference>
<name>A0A6J4J4J2_9CHLR</name>
<dbReference type="InterPro" id="IPR000073">
    <property type="entry name" value="AB_hydrolase_1"/>
</dbReference>
<protein>
    <recommendedName>
        <fullName evidence="2">AB hydrolase-1 domain-containing protein</fullName>
    </recommendedName>
</protein>
<organism evidence="3">
    <name type="scientific">uncultured Chloroflexota bacterium</name>
    <dbReference type="NCBI Taxonomy" id="166587"/>
    <lineage>
        <taxon>Bacteria</taxon>
        <taxon>Bacillati</taxon>
        <taxon>Chloroflexota</taxon>
        <taxon>environmental samples</taxon>
    </lineage>
</organism>
<dbReference type="PANTHER" id="PTHR43358:SF4">
    <property type="entry name" value="ALPHA_BETA HYDROLASE FOLD-1 DOMAIN-CONTAINING PROTEIN"/>
    <property type="match status" value="1"/>
</dbReference>
<feature type="transmembrane region" description="Helical" evidence="1">
    <location>
        <begin position="6"/>
        <end position="32"/>
    </location>
</feature>
<evidence type="ECO:0000256" key="1">
    <source>
        <dbReference type="SAM" id="Phobius"/>
    </source>
</evidence>
<sequence length="320" mass="34964">MSRNGVARTLAGVTTAATAGAGAAWLLATYIVRQITAPVQRLPSGRGFTPFETGATWEEVSFTTEGGTRLPGWLLARDDTAPAILACGGYRGERADLLGISSSLWRAGFSVLLFDYRGHGHAVHAALRTPVTLGYRELADAQAALRYLRHRRPHAPLGAIGFSMGASVALMLAAREPDVRCVVADSPFTSQREIVRHGVTRRLGRQPFRGTSLLADRLADLVLDLVDVLLQRRFGFRFDDVHPLRDATRLVPRPLLLIHGEDDEVVPASHARRIAAAAGNAGVSLETWFVPDCDHCGAYFLDRPRYCGRVAAFFRKYLHT</sequence>
<dbReference type="AlphaFoldDB" id="A0A6J4J4J2"/>
<proteinExistence type="predicted"/>
<dbReference type="Gene3D" id="3.40.50.1820">
    <property type="entry name" value="alpha/beta hydrolase"/>
    <property type="match status" value="1"/>
</dbReference>
<dbReference type="InterPro" id="IPR029058">
    <property type="entry name" value="AB_hydrolase_fold"/>
</dbReference>
<gene>
    <name evidence="3" type="ORF">AVDCRST_MAG77-3744</name>
</gene>
<dbReference type="PANTHER" id="PTHR43358">
    <property type="entry name" value="ALPHA/BETA-HYDROLASE"/>
    <property type="match status" value="1"/>
</dbReference>
<dbReference type="EMBL" id="CADCTC010000170">
    <property type="protein sequence ID" value="CAA9267623.1"/>
    <property type="molecule type" value="Genomic_DNA"/>
</dbReference>
<dbReference type="InterPro" id="IPR052920">
    <property type="entry name" value="DNA-binding_regulatory"/>
</dbReference>